<evidence type="ECO:0000256" key="4">
    <source>
        <dbReference type="SAM" id="MobiDB-lite"/>
    </source>
</evidence>
<dbReference type="InterPro" id="IPR024185">
    <property type="entry name" value="FTHF_cligase-like_sf"/>
</dbReference>
<keyword evidence="2" id="KW-0547">Nucleotide-binding</keyword>
<dbReference type="Gene3D" id="3.40.50.10420">
    <property type="entry name" value="NagB/RpiA/CoA transferase-like"/>
    <property type="match status" value="1"/>
</dbReference>
<proteinExistence type="inferred from homology"/>
<evidence type="ECO:0000256" key="2">
    <source>
        <dbReference type="ARBA" id="ARBA00022741"/>
    </source>
</evidence>
<keyword evidence="6" id="KW-1185">Reference proteome</keyword>
<keyword evidence="5" id="KW-0436">Ligase</keyword>
<dbReference type="GO" id="GO:0009396">
    <property type="term" value="P:folic acid-containing compound biosynthetic process"/>
    <property type="evidence" value="ECO:0007669"/>
    <property type="project" value="TreeGrafter"/>
</dbReference>
<dbReference type="RefSeq" id="WP_235018353.1">
    <property type="nucleotide sequence ID" value="NZ_FNVO01000032.1"/>
</dbReference>
<dbReference type="PANTHER" id="PTHR23407:SF1">
    <property type="entry name" value="5-FORMYLTETRAHYDROFOLATE CYCLO-LIGASE"/>
    <property type="match status" value="1"/>
</dbReference>
<dbReference type="EMBL" id="FNVO01000032">
    <property type="protein sequence ID" value="SEG92148.1"/>
    <property type="molecule type" value="Genomic_DNA"/>
</dbReference>
<gene>
    <name evidence="5" type="ORF">SAMN04489712_13239</name>
</gene>
<feature type="region of interest" description="Disordered" evidence="4">
    <location>
        <begin position="99"/>
        <end position="181"/>
    </location>
</feature>
<evidence type="ECO:0000256" key="3">
    <source>
        <dbReference type="ARBA" id="ARBA00022840"/>
    </source>
</evidence>
<protein>
    <submittedName>
        <fullName evidence="5">5-formyltetrahydrofolate cyclo-ligase family protein</fullName>
    </submittedName>
</protein>
<evidence type="ECO:0000256" key="1">
    <source>
        <dbReference type="ARBA" id="ARBA00010638"/>
    </source>
</evidence>
<dbReference type="Pfam" id="PF01812">
    <property type="entry name" value="5-FTHF_cyc-lig"/>
    <property type="match status" value="2"/>
</dbReference>
<keyword evidence="3" id="KW-0067">ATP-binding</keyword>
<dbReference type="InterPro" id="IPR002698">
    <property type="entry name" value="FTHF_cligase"/>
</dbReference>
<dbReference type="InterPro" id="IPR037171">
    <property type="entry name" value="NagB/RpiA_transferase-like"/>
</dbReference>
<sequence length="259" mass="26822">MQVADSKSDLRRRLLSARASMDARERAAAGRALRDTLLGLPELEMAASVAAYVSFGAEPETRSLLFALWKRGTYVLLPRLLPDGDLDWASYEGPDSLAPAPRFGSGPAGPGLRTPGAGTPESPGAGTQAEPGFPGASDTETHITPGPGLQPTPQEASEARPPGGSGAIGMLEPTEPPRGPDAIRAADVVLVPALAVDGTGLRLGRGGGSYDRALARVGSGILTVGLVYDHELVDTVPAEPHDQRLRAVVTPSRGLVRFA</sequence>
<organism evidence="5 6">
    <name type="scientific">Thermomonospora echinospora</name>
    <dbReference type="NCBI Taxonomy" id="1992"/>
    <lineage>
        <taxon>Bacteria</taxon>
        <taxon>Bacillati</taxon>
        <taxon>Actinomycetota</taxon>
        <taxon>Actinomycetes</taxon>
        <taxon>Streptosporangiales</taxon>
        <taxon>Thermomonosporaceae</taxon>
        <taxon>Thermomonospora</taxon>
    </lineage>
</organism>
<accession>A0A1H6E375</accession>
<name>A0A1H6E375_9ACTN</name>
<dbReference type="Proteomes" id="UP000236723">
    <property type="component" value="Unassembled WGS sequence"/>
</dbReference>
<dbReference type="AlphaFoldDB" id="A0A1H6E375"/>
<dbReference type="PANTHER" id="PTHR23407">
    <property type="entry name" value="ATPASE INHIBITOR/5-FORMYLTETRAHYDROFOLATE CYCLO-LIGASE"/>
    <property type="match status" value="1"/>
</dbReference>
<dbReference type="GO" id="GO:0030272">
    <property type="term" value="F:5-formyltetrahydrofolate cyclo-ligase activity"/>
    <property type="evidence" value="ECO:0007669"/>
    <property type="project" value="TreeGrafter"/>
</dbReference>
<reference evidence="6" key="1">
    <citation type="submission" date="2016-10" db="EMBL/GenBank/DDBJ databases">
        <authorList>
            <person name="Varghese N."/>
            <person name="Submissions S."/>
        </authorList>
    </citation>
    <scope>NUCLEOTIDE SEQUENCE [LARGE SCALE GENOMIC DNA]</scope>
    <source>
        <strain evidence="6">DSM 43163</strain>
    </source>
</reference>
<dbReference type="GO" id="GO:0035999">
    <property type="term" value="P:tetrahydrofolate interconversion"/>
    <property type="evidence" value="ECO:0007669"/>
    <property type="project" value="TreeGrafter"/>
</dbReference>
<evidence type="ECO:0000313" key="5">
    <source>
        <dbReference type="EMBL" id="SEG92148.1"/>
    </source>
</evidence>
<dbReference type="SUPFAM" id="SSF100950">
    <property type="entry name" value="NagB/RpiA/CoA transferase-like"/>
    <property type="match status" value="1"/>
</dbReference>
<evidence type="ECO:0000313" key="6">
    <source>
        <dbReference type="Proteomes" id="UP000236723"/>
    </source>
</evidence>
<comment type="similarity">
    <text evidence="1">Belongs to the 5-formyltetrahydrofolate cyclo-ligase family.</text>
</comment>
<dbReference type="GO" id="GO:0005524">
    <property type="term" value="F:ATP binding"/>
    <property type="evidence" value="ECO:0007669"/>
    <property type="project" value="UniProtKB-KW"/>
</dbReference>